<accession>A0A450YBK9</accession>
<evidence type="ECO:0000313" key="2">
    <source>
        <dbReference type="EMBL" id="VFK38936.1"/>
    </source>
</evidence>
<sequence>MFQEKLRGILARQIAGIEINPETARIVAFSLSLAWLHYQERGDIEQDLTLPNLRWQPRKRRDPARHLRYPLCRKRLRSHPNRQSPCLRAVRAGSRGCGAGESILGVSGQKENASSKNFYR</sequence>
<dbReference type="EMBL" id="CAADFT010000003">
    <property type="protein sequence ID" value="VFK38936.1"/>
    <property type="molecule type" value="Genomic_DNA"/>
</dbReference>
<feature type="compositionally biased region" description="Polar residues" evidence="1">
    <location>
        <begin position="109"/>
        <end position="120"/>
    </location>
</feature>
<protein>
    <submittedName>
        <fullName evidence="2">Uncharacterized protein</fullName>
    </submittedName>
</protein>
<organism evidence="2">
    <name type="scientific">Candidatus Kentrum sp. TC</name>
    <dbReference type="NCBI Taxonomy" id="2126339"/>
    <lineage>
        <taxon>Bacteria</taxon>
        <taxon>Pseudomonadati</taxon>
        <taxon>Pseudomonadota</taxon>
        <taxon>Gammaproteobacteria</taxon>
        <taxon>Candidatus Kentrum</taxon>
    </lineage>
</organism>
<feature type="region of interest" description="Disordered" evidence="1">
    <location>
        <begin position="100"/>
        <end position="120"/>
    </location>
</feature>
<dbReference type="AlphaFoldDB" id="A0A450YBK9"/>
<proteinExistence type="predicted"/>
<reference evidence="2" key="1">
    <citation type="submission" date="2019-02" db="EMBL/GenBank/DDBJ databases">
        <authorList>
            <person name="Gruber-Vodicka R. H."/>
            <person name="Seah K. B. B."/>
        </authorList>
    </citation>
    <scope>NUCLEOTIDE SEQUENCE</scope>
    <source>
        <strain evidence="2">BECK_BZ125</strain>
    </source>
</reference>
<gene>
    <name evidence="2" type="ORF">BECKTC1821E_GA0114239_100336</name>
</gene>
<name>A0A450YBK9_9GAMM</name>
<evidence type="ECO:0000256" key="1">
    <source>
        <dbReference type="SAM" id="MobiDB-lite"/>
    </source>
</evidence>